<dbReference type="OrthoDB" id="8942901at2"/>
<evidence type="ECO:0000313" key="2">
    <source>
        <dbReference type="EMBL" id="VVE77035.1"/>
    </source>
</evidence>
<dbReference type="Pfam" id="PF24027">
    <property type="entry name" value="DUF7338"/>
    <property type="match status" value="1"/>
</dbReference>
<dbReference type="EMBL" id="CABPSQ010000025">
    <property type="protein sequence ID" value="VVE77035.1"/>
    <property type="molecule type" value="Genomic_DNA"/>
</dbReference>
<feature type="signal peptide" evidence="1">
    <location>
        <begin position="1"/>
        <end position="27"/>
    </location>
</feature>
<dbReference type="Proteomes" id="UP000414136">
    <property type="component" value="Unassembled WGS sequence"/>
</dbReference>
<evidence type="ECO:0000313" key="3">
    <source>
        <dbReference type="Proteomes" id="UP000414136"/>
    </source>
</evidence>
<organism evidence="2 3">
    <name type="scientific">Pandoraea captiosa</name>
    <dbReference type="NCBI Taxonomy" id="2508302"/>
    <lineage>
        <taxon>Bacteria</taxon>
        <taxon>Pseudomonadati</taxon>
        <taxon>Pseudomonadota</taxon>
        <taxon>Betaproteobacteria</taxon>
        <taxon>Burkholderiales</taxon>
        <taxon>Burkholderiaceae</taxon>
        <taxon>Pandoraea</taxon>
    </lineage>
</organism>
<gene>
    <name evidence="2" type="ORF">PCA31118_05364</name>
</gene>
<name>A0A5E5AWC2_9BURK</name>
<proteinExistence type="predicted"/>
<dbReference type="AlphaFoldDB" id="A0A5E5AWC2"/>
<keyword evidence="3" id="KW-1185">Reference proteome</keyword>
<keyword evidence="1" id="KW-0732">Signal</keyword>
<sequence>MFALYPILVLASLLMTLLAWTLAPALAAVADDSGNLPRGLRWFQTFDATLDAGWQDGYLDASWGTTPLRRFLARVWWLYRNPAYGWDYVPLGVPFEAAAWRVLRYVERADLVLFIAIGRGGTFNVYYHGRWGMAKLGWKAWNRWDGIGWNATAWAGYAHIPLCFTVNPFKRITLAAAADH</sequence>
<reference evidence="2 3" key="1">
    <citation type="submission" date="2019-08" db="EMBL/GenBank/DDBJ databases">
        <authorList>
            <person name="Peeters C."/>
        </authorList>
    </citation>
    <scope>NUCLEOTIDE SEQUENCE [LARGE SCALE GENOMIC DNA]</scope>
    <source>
        <strain evidence="2 3">LMG 31118</strain>
    </source>
</reference>
<dbReference type="InterPro" id="IPR055762">
    <property type="entry name" value="DUF7338"/>
</dbReference>
<dbReference type="RefSeq" id="WP_150627941.1">
    <property type="nucleotide sequence ID" value="NZ_CABPSQ010000025.1"/>
</dbReference>
<protein>
    <submittedName>
        <fullName evidence="2">Uncharacterized protein</fullName>
    </submittedName>
</protein>
<evidence type="ECO:0000256" key="1">
    <source>
        <dbReference type="SAM" id="SignalP"/>
    </source>
</evidence>
<feature type="chain" id="PRO_5022967053" evidence="1">
    <location>
        <begin position="28"/>
        <end position="180"/>
    </location>
</feature>
<accession>A0A5E5AWC2</accession>